<evidence type="ECO:0000313" key="2">
    <source>
        <dbReference type="EMBL" id="NDY94147.1"/>
    </source>
</evidence>
<dbReference type="AlphaFoldDB" id="A0A845URE9"/>
<protein>
    <submittedName>
        <fullName evidence="2">Uncharacterized protein</fullName>
    </submittedName>
</protein>
<keyword evidence="1" id="KW-0472">Membrane</keyword>
<keyword evidence="1" id="KW-1133">Transmembrane helix</keyword>
<name>A0A845URE9_9GAMM</name>
<gene>
    <name evidence="2" type="ORF">G3I74_00165</name>
</gene>
<keyword evidence="1" id="KW-0812">Transmembrane</keyword>
<feature type="transmembrane region" description="Helical" evidence="1">
    <location>
        <begin position="30"/>
        <end position="54"/>
    </location>
</feature>
<evidence type="ECO:0000313" key="3">
    <source>
        <dbReference type="Proteomes" id="UP000484885"/>
    </source>
</evidence>
<dbReference type="RefSeq" id="WP_164208736.1">
    <property type="nucleotide sequence ID" value="NZ_JAAGSC010000023.1"/>
</dbReference>
<reference evidence="2 3" key="1">
    <citation type="submission" date="2020-02" db="EMBL/GenBank/DDBJ databases">
        <authorList>
            <person name="Zhang X.-Y."/>
        </authorList>
    </citation>
    <scope>NUCLEOTIDE SEQUENCE [LARGE SCALE GENOMIC DNA]</scope>
    <source>
        <strain evidence="2 3">C33</strain>
    </source>
</reference>
<dbReference type="EMBL" id="JAAGSC010000023">
    <property type="protein sequence ID" value="NDY94147.1"/>
    <property type="molecule type" value="Genomic_DNA"/>
</dbReference>
<feature type="transmembrane region" description="Helical" evidence="1">
    <location>
        <begin position="6"/>
        <end position="23"/>
    </location>
</feature>
<evidence type="ECO:0000256" key="1">
    <source>
        <dbReference type="SAM" id="Phobius"/>
    </source>
</evidence>
<sequence length="103" mass="11495">MLDFVIVLGLMWLLAHLIHRYLIKEAGVLASLLVAFAFALLAPIFHLFLSVVTAAIFDTGFDPESWFSHIPLIALASGIIAYLTINTKSKPKEADDDHIERKF</sequence>
<proteinExistence type="predicted"/>
<dbReference type="Proteomes" id="UP000484885">
    <property type="component" value="Unassembled WGS sequence"/>
</dbReference>
<accession>A0A845URE9</accession>
<organism evidence="2 3">
    <name type="scientific">Wenzhouxiangella limi</name>
    <dbReference type="NCBI Taxonomy" id="2707351"/>
    <lineage>
        <taxon>Bacteria</taxon>
        <taxon>Pseudomonadati</taxon>
        <taxon>Pseudomonadota</taxon>
        <taxon>Gammaproteobacteria</taxon>
        <taxon>Chromatiales</taxon>
        <taxon>Wenzhouxiangellaceae</taxon>
        <taxon>Wenzhouxiangella</taxon>
    </lineage>
</organism>
<keyword evidence="3" id="KW-1185">Reference proteome</keyword>
<feature type="transmembrane region" description="Helical" evidence="1">
    <location>
        <begin position="66"/>
        <end position="85"/>
    </location>
</feature>
<comment type="caution">
    <text evidence="2">The sequence shown here is derived from an EMBL/GenBank/DDBJ whole genome shotgun (WGS) entry which is preliminary data.</text>
</comment>